<evidence type="ECO:0000256" key="7">
    <source>
        <dbReference type="ARBA" id="ARBA00023136"/>
    </source>
</evidence>
<dbReference type="Pfam" id="PF13231">
    <property type="entry name" value="PMT_2"/>
    <property type="match status" value="1"/>
</dbReference>
<feature type="transmembrane region" description="Helical" evidence="9">
    <location>
        <begin position="167"/>
        <end position="190"/>
    </location>
</feature>
<reference evidence="11 12" key="1">
    <citation type="submission" date="2021-11" db="EMBL/GenBank/DDBJ databases">
        <title>Genomic of Niabella pedocola.</title>
        <authorList>
            <person name="Wu T."/>
        </authorList>
    </citation>
    <scope>NUCLEOTIDE SEQUENCE [LARGE SCALE GENOMIC DNA]</scope>
    <source>
        <strain evidence="11 12">JCM 31011</strain>
    </source>
</reference>
<feature type="transmembrane region" description="Helical" evidence="9">
    <location>
        <begin position="334"/>
        <end position="353"/>
    </location>
</feature>
<dbReference type="PANTHER" id="PTHR33908">
    <property type="entry name" value="MANNOSYLTRANSFERASE YKCB-RELATED"/>
    <property type="match status" value="1"/>
</dbReference>
<evidence type="ECO:0000313" key="11">
    <source>
        <dbReference type="EMBL" id="MCD2423508.1"/>
    </source>
</evidence>
<name>A0ABS8PQZ5_9BACT</name>
<evidence type="ECO:0000313" key="12">
    <source>
        <dbReference type="Proteomes" id="UP001199816"/>
    </source>
</evidence>
<feature type="transmembrane region" description="Helical" evidence="9">
    <location>
        <begin position="281"/>
        <end position="298"/>
    </location>
</feature>
<evidence type="ECO:0000256" key="1">
    <source>
        <dbReference type="ARBA" id="ARBA00004651"/>
    </source>
</evidence>
<evidence type="ECO:0000256" key="6">
    <source>
        <dbReference type="ARBA" id="ARBA00022989"/>
    </source>
</evidence>
<protein>
    <submittedName>
        <fullName evidence="11">Glycosyltransferase family 39 protein</fullName>
    </submittedName>
</protein>
<keyword evidence="6 9" id="KW-1133">Transmembrane helix</keyword>
<dbReference type="InterPro" id="IPR050297">
    <property type="entry name" value="LipidA_mod_glycosyltrf_83"/>
</dbReference>
<accession>A0ABS8PQZ5</accession>
<dbReference type="PANTHER" id="PTHR33908:SF11">
    <property type="entry name" value="MEMBRANE PROTEIN"/>
    <property type="match status" value="1"/>
</dbReference>
<evidence type="ECO:0000256" key="5">
    <source>
        <dbReference type="ARBA" id="ARBA00022692"/>
    </source>
</evidence>
<keyword evidence="2" id="KW-1003">Cell membrane</keyword>
<feature type="region of interest" description="Disordered" evidence="8">
    <location>
        <begin position="1"/>
        <end position="20"/>
    </location>
</feature>
<evidence type="ECO:0000256" key="2">
    <source>
        <dbReference type="ARBA" id="ARBA00022475"/>
    </source>
</evidence>
<keyword evidence="4" id="KW-0808">Transferase</keyword>
<feature type="transmembrane region" description="Helical" evidence="9">
    <location>
        <begin position="89"/>
        <end position="107"/>
    </location>
</feature>
<keyword evidence="3" id="KW-0328">Glycosyltransferase</keyword>
<evidence type="ECO:0000256" key="3">
    <source>
        <dbReference type="ARBA" id="ARBA00022676"/>
    </source>
</evidence>
<dbReference type="EMBL" id="JAJNEC010000005">
    <property type="protein sequence ID" value="MCD2423508.1"/>
    <property type="molecule type" value="Genomic_DNA"/>
</dbReference>
<feature type="transmembrane region" description="Helical" evidence="9">
    <location>
        <begin position="28"/>
        <end position="49"/>
    </location>
</feature>
<feature type="transmembrane region" description="Helical" evidence="9">
    <location>
        <begin position="119"/>
        <end position="152"/>
    </location>
</feature>
<proteinExistence type="predicted"/>
<evidence type="ECO:0000259" key="10">
    <source>
        <dbReference type="Pfam" id="PF13231"/>
    </source>
</evidence>
<dbReference type="Proteomes" id="UP001199816">
    <property type="component" value="Unassembled WGS sequence"/>
</dbReference>
<feature type="transmembrane region" description="Helical" evidence="9">
    <location>
        <begin position="304"/>
        <end position="322"/>
    </location>
</feature>
<feature type="transmembrane region" description="Helical" evidence="9">
    <location>
        <begin position="202"/>
        <end position="220"/>
    </location>
</feature>
<sequence>MPAHTDTASSLSSGSTELTRTTGGENRMLAGFMLLWFIINSLQAVFLGIDGDEAYYWMLSQHLQWGYFDHPPVVTIFIRLGESLGHGPFFTRLGTILLSTFSIPLIYKGLPEPLQKIRWFILLYAATLVLNVYAFITTPDAALFFFAALFFLKYKHFLSNNNFGNSFWLAIAITGMFYSKYHGILLVGFIVLSNLKLLGNKYFWLIVLMVSLFFLPHLYWQYLNDWPTVRFHLIERIAKKYRINYTTDYLLGQILIWGPLISLLFYAMIFKLKIRGALMRGHLFMFAGTLAFFLFSSFKNTVEPHWTMIAGISYVALFLSLINNGSEKFRRLFLKTAYCNIGLILLARILFLIPNGPANQIKHFRSFSYARLWADTVYQKANGTPVVFSNSYALPSLYKFYHPDVQTTGYNDKGYRKTNFNISDDQFLNGKDVYYYTQNPDLKTGTGLTVGTAYNTGRLLPLPAYHSLNGLRITVVDPPKEMKPGVPQEMTLTITNKREQAQVLEPKLRLDYAFLIEKYNFINADTSFALPEKTLRPGESIQLKLPVKAPQQAGKYRLLFSFVNDFITGNFASNFYEVTVQ</sequence>
<gene>
    <name evidence="11" type="ORF">LQ567_12095</name>
</gene>
<dbReference type="RefSeq" id="WP_231004770.1">
    <property type="nucleotide sequence ID" value="NZ_JAJNEC010000005.1"/>
</dbReference>
<keyword evidence="5 9" id="KW-0812">Transmembrane</keyword>
<organism evidence="11 12">
    <name type="scientific">Niabella pedocola</name>
    <dbReference type="NCBI Taxonomy" id="1752077"/>
    <lineage>
        <taxon>Bacteria</taxon>
        <taxon>Pseudomonadati</taxon>
        <taxon>Bacteroidota</taxon>
        <taxon>Chitinophagia</taxon>
        <taxon>Chitinophagales</taxon>
        <taxon>Chitinophagaceae</taxon>
        <taxon>Niabella</taxon>
    </lineage>
</organism>
<dbReference type="InterPro" id="IPR038731">
    <property type="entry name" value="RgtA/B/C-like"/>
</dbReference>
<keyword evidence="7 9" id="KW-0472">Membrane</keyword>
<feature type="domain" description="Glycosyltransferase RgtA/B/C/D-like" evidence="10">
    <location>
        <begin position="69"/>
        <end position="220"/>
    </location>
</feature>
<feature type="transmembrane region" description="Helical" evidence="9">
    <location>
        <begin position="249"/>
        <end position="269"/>
    </location>
</feature>
<evidence type="ECO:0000256" key="4">
    <source>
        <dbReference type="ARBA" id="ARBA00022679"/>
    </source>
</evidence>
<evidence type="ECO:0000256" key="8">
    <source>
        <dbReference type="SAM" id="MobiDB-lite"/>
    </source>
</evidence>
<evidence type="ECO:0000256" key="9">
    <source>
        <dbReference type="SAM" id="Phobius"/>
    </source>
</evidence>
<comment type="subcellular location">
    <subcellularLocation>
        <location evidence="1">Cell membrane</location>
        <topology evidence="1">Multi-pass membrane protein</topology>
    </subcellularLocation>
</comment>
<comment type="caution">
    <text evidence="11">The sequence shown here is derived from an EMBL/GenBank/DDBJ whole genome shotgun (WGS) entry which is preliminary data.</text>
</comment>
<keyword evidence="12" id="KW-1185">Reference proteome</keyword>